<sequence>MRFPHIISDNTRIEYTPSEAALQLQDEVERRVKAEDFEWDSELCPLLSTLCIQAIAKNFSKNQLLHELPCHDKLYLLEILSTDLELEIVVPLIENEIYWKRRYKDKFGIAKDTKHIGWTWKCLYLEKHVQKMIADAQPQYGDEDGMDDILRLLNPYIHKLTVVELQSWKPPLTWEKQDIPSVYPTDHIDFNPILLRLEYIEELDITYGMRNVGTEFTWNMFKLSVVDCRRLGKAVLPLKLMKIFRLHGCAVDDDRVRALTQNLIKHKTIVELDLSHCLIADQGALCIAKLLLTQQSLRRMILANNKIGVTGAIGIGYALLQNECCPLVHLDLRLNPLGHDGVMGIFRALIRDSKPEEINIAACLFEEDTGQRLCQVLMLNSTLKWLDVSCNWFSETASQSILHAMATNKSLHWLDLRDTDIPHEIVEGVNKYLLRNRLGLDDLEESIITEEKEDTEVEEDEESKPVETIPEKTQANESSDED</sequence>
<organism evidence="1 2">
    <name type="scientific">Holotrichia oblita</name>
    <name type="common">Chafer beetle</name>
    <dbReference type="NCBI Taxonomy" id="644536"/>
    <lineage>
        <taxon>Eukaryota</taxon>
        <taxon>Metazoa</taxon>
        <taxon>Ecdysozoa</taxon>
        <taxon>Arthropoda</taxon>
        <taxon>Hexapoda</taxon>
        <taxon>Insecta</taxon>
        <taxon>Pterygota</taxon>
        <taxon>Neoptera</taxon>
        <taxon>Endopterygota</taxon>
        <taxon>Coleoptera</taxon>
        <taxon>Polyphaga</taxon>
        <taxon>Scarabaeiformia</taxon>
        <taxon>Scarabaeidae</taxon>
        <taxon>Melolonthinae</taxon>
        <taxon>Holotrichia</taxon>
    </lineage>
</organism>
<accession>A0ACB9STY2</accession>
<gene>
    <name evidence="1" type="ORF">MML48_7g00010274</name>
</gene>
<dbReference type="Proteomes" id="UP001056778">
    <property type="component" value="Chromosome 7"/>
</dbReference>
<reference evidence="1" key="1">
    <citation type="submission" date="2022-04" db="EMBL/GenBank/DDBJ databases">
        <title>Chromosome-scale genome assembly of Holotrichia oblita Faldermann.</title>
        <authorList>
            <person name="Rongchong L."/>
        </authorList>
    </citation>
    <scope>NUCLEOTIDE SEQUENCE</scope>
    <source>
        <strain evidence="1">81SQS9</strain>
    </source>
</reference>
<name>A0ACB9STY2_HOLOL</name>
<evidence type="ECO:0000313" key="1">
    <source>
        <dbReference type="EMBL" id="KAI4458298.1"/>
    </source>
</evidence>
<comment type="caution">
    <text evidence="1">The sequence shown here is derived from an EMBL/GenBank/DDBJ whole genome shotgun (WGS) entry which is preliminary data.</text>
</comment>
<proteinExistence type="predicted"/>
<protein>
    <submittedName>
        <fullName evidence="1">Ynein regulatory complex subunit 5</fullName>
    </submittedName>
</protein>
<keyword evidence="2" id="KW-1185">Reference proteome</keyword>
<evidence type="ECO:0000313" key="2">
    <source>
        <dbReference type="Proteomes" id="UP001056778"/>
    </source>
</evidence>
<dbReference type="EMBL" id="CM043021">
    <property type="protein sequence ID" value="KAI4458298.1"/>
    <property type="molecule type" value="Genomic_DNA"/>
</dbReference>